<dbReference type="InterPro" id="IPR036291">
    <property type="entry name" value="NAD(P)-bd_dom_sf"/>
</dbReference>
<dbReference type="InterPro" id="IPR045760">
    <property type="entry name" value="DAP_DH_C"/>
</dbReference>
<feature type="domain" description="2,4-diaminopentanoate dehydrogenase C-terminal" evidence="2">
    <location>
        <begin position="142"/>
        <end position="335"/>
    </location>
</feature>
<protein>
    <recommendedName>
        <fullName evidence="2">2,4-diaminopentanoate dehydrogenase C-terminal domain-containing protein</fullName>
    </recommendedName>
</protein>
<dbReference type="Proteomes" id="UP001589610">
    <property type="component" value="Unassembled WGS sequence"/>
</dbReference>
<comment type="caution">
    <text evidence="3">The sequence shown here is derived from an EMBL/GenBank/DDBJ whole genome shotgun (WGS) entry which is preliminary data.</text>
</comment>
<evidence type="ECO:0000256" key="1">
    <source>
        <dbReference type="SAM" id="MobiDB-lite"/>
    </source>
</evidence>
<accession>A0ABV5TNN4</accession>
<dbReference type="SUPFAM" id="SSF51735">
    <property type="entry name" value="NAD(P)-binding Rossmann-fold domains"/>
    <property type="match status" value="1"/>
</dbReference>
<evidence type="ECO:0000313" key="3">
    <source>
        <dbReference type="EMBL" id="MFB9679690.1"/>
    </source>
</evidence>
<dbReference type="RefSeq" id="WP_386161037.1">
    <property type="nucleotide sequence ID" value="NZ_JBHMBS010000017.1"/>
</dbReference>
<dbReference type="CDD" id="cd24146">
    <property type="entry name" value="nat-AmDH_N_like"/>
    <property type="match status" value="1"/>
</dbReference>
<evidence type="ECO:0000259" key="2">
    <source>
        <dbReference type="Pfam" id="PF19328"/>
    </source>
</evidence>
<dbReference type="Gene3D" id="3.40.50.720">
    <property type="entry name" value="NAD(P)-binding Rossmann-like Domain"/>
    <property type="match status" value="1"/>
</dbReference>
<name>A0ABV5TNN4_9ACTN</name>
<proteinExistence type="predicted"/>
<gene>
    <name evidence="3" type="ORF">ACFFRH_29760</name>
</gene>
<dbReference type="EMBL" id="JBHMBS010000017">
    <property type="protein sequence ID" value="MFB9679690.1"/>
    <property type="molecule type" value="Genomic_DNA"/>
</dbReference>
<keyword evidence="4" id="KW-1185">Reference proteome</keyword>
<feature type="compositionally biased region" description="Basic and acidic residues" evidence="1">
    <location>
        <begin position="373"/>
        <end position="382"/>
    </location>
</feature>
<organism evidence="3 4">
    <name type="scientific">Streptosporangium vulgare</name>
    <dbReference type="NCBI Taxonomy" id="46190"/>
    <lineage>
        <taxon>Bacteria</taxon>
        <taxon>Bacillati</taxon>
        <taxon>Actinomycetota</taxon>
        <taxon>Actinomycetes</taxon>
        <taxon>Streptosporangiales</taxon>
        <taxon>Streptosporangiaceae</taxon>
        <taxon>Streptosporangium</taxon>
    </lineage>
</organism>
<feature type="region of interest" description="Disordered" evidence="1">
    <location>
        <begin position="346"/>
        <end position="382"/>
    </location>
</feature>
<reference evidence="3 4" key="1">
    <citation type="submission" date="2024-09" db="EMBL/GenBank/DDBJ databases">
        <authorList>
            <person name="Sun Q."/>
            <person name="Mori K."/>
        </authorList>
    </citation>
    <scope>NUCLEOTIDE SEQUENCE [LARGE SCALE GENOMIC DNA]</scope>
    <source>
        <strain evidence="3 4">JCM 3028</strain>
    </source>
</reference>
<evidence type="ECO:0000313" key="4">
    <source>
        <dbReference type="Proteomes" id="UP001589610"/>
    </source>
</evidence>
<sequence>MSVRVIQWATGAIGRTCLRAVLDSPGLELAGLYVYGDRKAGRDAGEIARRPLTGVLATRDRQLIVDTPADLVIHAPRLQVPYETHDADICALLRSGKNVITTAGHHFPRAHGREREEMFLDACREGGTTLYGVGISPGVVGERLVLALTGVCLDVEHVSIDEVLDASRTPDPNFVFDVMGMGSDPAKTDLASGELPELYGMLYTETLAFMAERMGLAVDRYEPDHHVELTDRELRVAAGTIPAGTVAATEWRWHAVSGGRRVLTLSIVWTMDPSMPRYAGRDHWTVRVTGRPGLTMTLNLVEPDDPLSRTTAGQFVTAGPVIRAIPEVLAAPPGIFEPPVFAPFSFPGPAGSPGVSEAPGLPGGGGSGSPDARGSRLPESPR</sequence>
<dbReference type="Pfam" id="PF19328">
    <property type="entry name" value="DAP_DH_C"/>
    <property type="match status" value="1"/>
</dbReference>
<feature type="compositionally biased region" description="Low complexity" evidence="1">
    <location>
        <begin position="346"/>
        <end position="360"/>
    </location>
</feature>